<organism evidence="1 2">
    <name type="scientific">Suillus subaureus</name>
    <dbReference type="NCBI Taxonomy" id="48587"/>
    <lineage>
        <taxon>Eukaryota</taxon>
        <taxon>Fungi</taxon>
        <taxon>Dikarya</taxon>
        <taxon>Basidiomycota</taxon>
        <taxon>Agaricomycotina</taxon>
        <taxon>Agaricomycetes</taxon>
        <taxon>Agaricomycetidae</taxon>
        <taxon>Boletales</taxon>
        <taxon>Suillineae</taxon>
        <taxon>Suillaceae</taxon>
        <taxon>Suillus</taxon>
    </lineage>
</organism>
<comment type="caution">
    <text evidence="1">The sequence shown here is derived from an EMBL/GenBank/DDBJ whole genome shotgun (WGS) entry which is preliminary data.</text>
</comment>
<proteinExistence type="predicted"/>
<dbReference type="Pfam" id="PF18759">
    <property type="entry name" value="Plavaka"/>
    <property type="match status" value="1"/>
</dbReference>
<name>A0A9P7EHM7_9AGAM</name>
<dbReference type="OrthoDB" id="2688393at2759"/>
<sequence length="338" mass="38880">MLDRLEDDTYAYQQKINHYYPFQDEDEWELGKFMVENLTQTQMIKFLRLKWFNSPHEKPSFTMKDQLLDWMDSLPCFTEWKASKMEFSGYKTIHPIELIWRDALEVVKQLFSDPTFANHMTYTPHVVNIGNQCEYRDYMSTDMAWKIQDHLPVGTTQVPIILGSNKTHVMRITGGLEMHLVFLTISNIDSDICSKATLQAWQCIAYMPITKFHIHPDYQSILQAQLWHKCMDLVLTNLKATAPDGCFMPDPSRYIHYVFTPLIAHVCDLPEASMIAAVAKNASPLTMAVQGDFGDGTLHPPHTGKHTLQCIVDISRKVDPWDLDKFQKAAKAVNLSGC</sequence>
<reference evidence="1" key="1">
    <citation type="journal article" date="2020" name="New Phytol.">
        <title>Comparative genomics reveals dynamic genome evolution in host specialist ectomycorrhizal fungi.</title>
        <authorList>
            <person name="Lofgren L.A."/>
            <person name="Nguyen N.H."/>
            <person name="Vilgalys R."/>
            <person name="Ruytinx J."/>
            <person name="Liao H.L."/>
            <person name="Branco S."/>
            <person name="Kuo A."/>
            <person name="LaButti K."/>
            <person name="Lipzen A."/>
            <person name="Andreopoulos W."/>
            <person name="Pangilinan J."/>
            <person name="Riley R."/>
            <person name="Hundley H."/>
            <person name="Na H."/>
            <person name="Barry K."/>
            <person name="Grigoriev I.V."/>
            <person name="Stajich J.E."/>
            <person name="Kennedy P.G."/>
        </authorList>
    </citation>
    <scope>NUCLEOTIDE SEQUENCE</scope>
    <source>
        <strain evidence="1">MN1</strain>
    </source>
</reference>
<dbReference type="EMBL" id="JABBWG010000007">
    <property type="protein sequence ID" value="KAG1821090.1"/>
    <property type="molecule type" value="Genomic_DNA"/>
</dbReference>
<protein>
    <submittedName>
        <fullName evidence="1">Uncharacterized protein</fullName>
    </submittedName>
</protein>
<dbReference type="RefSeq" id="XP_041196157.1">
    <property type="nucleotide sequence ID" value="XM_041339673.1"/>
</dbReference>
<dbReference type="InterPro" id="IPR041078">
    <property type="entry name" value="Plavaka"/>
</dbReference>
<dbReference type="GeneID" id="64633689"/>
<accession>A0A9P7EHM7</accession>
<keyword evidence="2" id="KW-1185">Reference proteome</keyword>
<evidence type="ECO:0000313" key="1">
    <source>
        <dbReference type="EMBL" id="KAG1821090.1"/>
    </source>
</evidence>
<gene>
    <name evidence="1" type="ORF">BJ212DRAFT_1478186</name>
</gene>
<evidence type="ECO:0000313" key="2">
    <source>
        <dbReference type="Proteomes" id="UP000807769"/>
    </source>
</evidence>
<dbReference type="AlphaFoldDB" id="A0A9P7EHM7"/>
<dbReference type="Proteomes" id="UP000807769">
    <property type="component" value="Unassembled WGS sequence"/>
</dbReference>